<dbReference type="AlphaFoldDB" id="A0AAD7N4Z7"/>
<comment type="caution">
    <text evidence="2">The sequence shown here is derived from an EMBL/GenBank/DDBJ whole genome shotgun (WGS) entry which is preliminary data.</text>
</comment>
<proteinExistence type="predicted"/>
<evidence type="ECO:0000313" key="2">
    <source>
        <dbReference type="EMBL" id="KAJ7746805.1"/>
    </source>
</evidence>
<gene>
    <name evidence="2" type="ORF">DFH07DRAFT_776309</name>
</gene>
<keyword evidence="3" id="KW-1185">Reference proteome</keyword>
<reference evidence="2" key="1">
    <citation type="submission" date="2023-03" db="EMBL/GenBank/DDBJ databases">
        <title>Massive genome expansion in bonnet fungi (Mycena s.s.) driven by repeated elements and novel gene families across ecological guilds.</title>
        <authorList>
            <consortium name="Lawrence Berkeley National Laboratory"/>
            <person name="Harder C.B."/>
            <person name="Miyauchi S."/>
            <person name="Viragh M."/>
            <person name="Kuo A."/>
            <person name="Thoen E."/>
            <person name="Andreopoulos B."/>
            <person name="Lu D."/>
            <person name="Skrede I."/>
            <person name="Drula E."/>
            <person name="Henrissat B."/>
            <person name="Morin E."/>
            <person name="Kohler A."/>
            <person name="Barry K."/>
            <person name="LaButti K."/>
            <person name="Morin E."/>
            <person name="Salamov A."/>
            <person name="Lipzen A."/>
            <person name="Mereny Z."/>
            <person name="Hegedus B."/>
            <person name="Baldrian P."/>
            <person name="Stursova M."/>
            <person name="Weitz H."/>
            <person name="Taylor A."/>
            <person name="Grigoriev I.V."/>
            <person name="Nagy L.G."/>
            <person name="Martin F."/>
            <person name="Kauserud H."/>
        </authorList>
    </citation>
    <scope>NUCLEOTIDE SEQUENCE</scope>
    <source>
        <strain evidence="2">CBHHK188m</strain>
    </source>
</reference>
<evidence type="ECO:0000313" key="3">
    <source>
        <dbReference type="Proteomes" id="UP001215280"/>
    </source>
</evidence>
<dbReference type="EMBL" id="JARJLG010000097">
    <property type="protein sequence ID" value="KAJ7746805.1"/>
    <property type="molecule type" value="Genomic_DNA"/>
</dbReference>
<evidence type="ECO:0000256" key="1">
    <source>
        <dbReference type="SAM" id="MobiDB-lite"/>
    </source>
</evidence>
<accession>A0AAD7N4Z7</accession>
<name>A0AAD7N4Z7_9AGAR</name>
<dbReference type="Proteomes" id="UP001215280">
    <property type="component" value="Unassembled WGS sequence"/>
</dbReference>
<feature type="region of interest" description="Disordered" evidence="1">
    <location>
        <begin position="282"/>
        <end position="329"/>
    </location>
</feature>
<protein>
    <submittedName>
        <fullName evidence="2">Uncharacterized protein</fullName>
    </submittedName>
</protein>
<organism evidence="2 3">
    <name type="scientific">Mycena maculata</name>
    <dbReference type="NCBI Taxonomy" id="230809"/>
    <lineage>
        <taxon>Eukaryota</taxon>
        <taxon>Fungi</taxon>
        <taxon>Dikarya</taxon>
        <taxon>Basidiomycota</taxon>
        <taxon>Agaricomycotina</taxon>
        <taxon>Agaricomycetes</taxon>
        <taxon>Agaricomycetidae</taxon>
        <taxon>Agaricales</taxon>
        <taxon>Marasmiineae</taxon>
        <taxon>Mycenaceae</taxon>
        <taxon>Mycena</taxon>
    </lineage>
</organism>
<sequence>MFVEHIGISTEHKKLWLLIQALAHSGFGDVFSQLFMEVADADDDYTLPIYWQSFVNHPASTTTFLHPIRTYESLTLALQDVLFHYAVNGQHPQPFAVDYTPHLMSLIVVDEPMMLVASHLISCRQTLQQKLLRAQFVPQLVEISSVLLATGTFVRIVLQACVTTPILQNSPLKEMIQDMDDTNLFQFQDPKLHKRAVTALQALPVRMSTALQALLVRMSTAQRPSVLRVIASFPATVHLKITTNKKTRGVVSSNTSLFKTSAAAIPASEIFETMVEAVVRGKRKHTTSLAKTPDKAKRRKVSESTMRAVPVSEPPDNSLRSIDTEEDVR</sequence>